<dbReference type="GO" id="GO:0003723">
    <property type="term" value="F:RNA binding"/>
    <property type="evidence" value="ECO:0007669"/>
    <property type="project" value="InterPro"/>
</dbReference>
<comment type="catalytic activity">
    <reaction evidence="3">
        <text>a uridine in RNA = a pseudouridine in RNA</text>
        <dbReference type="Rhea" id="RHEA:48348"/>
        <dbReference type="Rhea" id="RHEA-COMP:12068"/>
        <dbReference type="Rhea" id="RHEA-COMP:12069"/>
        <dbReference type="ChEBI" id="CHEBI:65314"/>
        <dbReference type="ChEBI" id="CHEBI:65315"/>
    </reaction>
</comment>
<dbReference type="AlphaFoldDB" id="M5TTM4"/>
<name>M5TTM4_9BACT</name>
<dbReference type="InterPro" id="IPR006145">
    <property type="entry name" value="PsdUridine_synth_RsuA/RluA"/>
</dbReference>
<keyword evidence="3" id="KW-0413">Isomerase</keyword>
<dbReference type="PANTHER" id="PTHR21600:SF87">
    <property type="entry name" value="RNA PSEUDOURIDYLATE SYNTHASE DOMAIN-CONTAINING PROTEIN 1"/>
    <property type="match status" value="1"/>
</dbReference>
<dbReference type="InterPro" id="IPR006224">
    <property type="entry name" value="PsdUridine_synth_RluA-like_CS"/>
</dbReference>
<dbReference type="Proteomes" id="UP000011885">
    <property type="component" value="Unassembled WGS sequence"/>
</dbReference>
<accession>M5TTM4</accession>
<dbReference type="PROSITE" id="PS01129">
    <property type="entry name" value="PSI_RLU"/>
    <property type="match status" value="1"/>
</dbReference>
<evidence type="ECO:0000256" key="3">
    <source>
        <dbReference type="RuleBase" id="RU362028"/>
    </source>
</evidence>
<dbReference type="PATRIC" id="fig|1263870.3.peg.6366"/>
<organism evidence="6 7">
    <name type="scientific">Rhodopirellula sallentina SM41</name>
    <dbReference type="NCBI Taxonomy" id="1263870"/>
    <lineage>
        <taxon>Bacteria</taxon>
        <taxon>Pseudomonadati</taxon>
        <taxon>Planctomycetota</taxon>
        <taxon>Planctomycetia</taxon>
        <taxon>Pirellulales</taxon>
        <taxon>Pirellulaceae</taxon>
        <taxon>Rhodopirellula</taxon>
    </lineage>
</organism>
<evidence type="ECO:0000259" key="5">
    <source>
        <dbReference type="Pfam" id="PF00849"/>
    </source>
</evidence>
<dbReference type="EC" id="5.4.99.-" evidence="3"/>
<evidence type="ECO:0000256" key="4">
    <source>
        <dbReference type="SAM" id="MobiDB-lite"/>
    </source>
</evidence>
<evidence type="ECO:0000256" key="2">
    <source>
        <dbReference type="PIRSR" id="PIRSR606225-1"/>
    </source>
</evidence>
<dbReference type="PANTHER" id="PTHR21600">
    <property type="entry name" value="MITOCHONDRIAL RNA PSEUDOURIDINE SYNTHASE"/>
    <property type="match status" value="1"/>
</dbReference>
<evidence type="ECO:0000313" key="7">
    <source>
        <dbReference type="Proteomes" id="UP000011885"/>
    </source>
</evidence>
<evidence type="ECO:0000256" key="1">
    <source>
        <dbReference type="ARBA" id="ARBA00010876"/>
    </source>
</evidence>
<dbReference type="InterPro" id="IPR050188">
    <property type="entry name" value="RluA_PseudoU_synthase"/>
</dbReference>
<keyword evidence="7" id="KW-1185">Reference proteome</keyword>
<dbReference type="GO" id="GO:0000455">
    <property type="term" value="P:enzyme-directed rRNA pseudouridine synthesis"/>
    <property type="evidence" value="ECO:0007669"/>
    <property type="project" value="TreeGrafter"/>
</dbReference>
<protein>
    <recommendedName>
        <fullName evidence="3">Pseudouridine synthase</fullName>
        <ecNumber evidence="3">5.4.99.-</ecNumber>
    </recommendedName>
</protein>
<feature type="region of interest" description="Disordered" evidence="4">
    <location>
        <begin position="304"/>
        <end position="326"/>
    </location>
</feature>
<dbReference type="GO" id="GO:0009982">
    <property type="term" value="F:pseudouridine synthase activity"/>
    <property type="evidence" value="ECO:0007669"/>
    <property type="project" value="InterPro"/>
</dbReference>
<feature type="active site" evidence="2">
    <location>
        <position position="143"/>
    </location>
</feature>
<dbReference type="SUPFAM" id="SSF55120">
    <property type="entry name" value="Pseudouridine synthase"/>
    <property type="match status" value="1"/>
</dbReference>
<comment type="caution">
    <text evidence="6">The sequence shown here is derived from an EMBL/GenBank/DDBJ whole genome shotgun (WGS) entry which is preliminary data.</text>
</comment>
<comment type="similarity">
    <text evidence="1 3">Belongs to the pseudouridine synthase RluA family.</text>
</comment>
<proteinExistence type="inferred from homology"/>
<dbReference type="GO" id="GO:0140098">
    <property type="term" value="F:catalytic activity, acting on RNA"/>
    <property type="evidence" value="ECO:0007669"/>
    <property type="project" value="UniProtKB-ARBA"/>
</dbReference>
<dbReference type="Gene3D" id="3.30.2350.10">
    <property type="entry name" value="Pseudouridine synthase"/>
    <property type="match status" value="1"/>
</dbReference>
<reference evidence="6 7" key="1">
    <citation type="journal article" date="2013" name="Mar. Genomics">
        <title>Expression of sulfatases in Rhodopirellula baltica and the diversity of sulfatases in the genus Rhodopirellula.</title>
        <authorList>
            <person name="Wegner C.E."/>
            <person name="Richter-Heitmann T."/>
            <person name="Klindworth A."/>
            <person name="Klockow C."/>
            <person name="Richter M."/>
            <person name="Achstetter T."/>
            <person name="Glockner F.O."/>
            <person name="Harder J."/>
        </authorList>
    </citation>
    <scope>NUCLEOTIDE SEQUENCE [LARGE SCALE GENOMIC DNA]</scope>
    <source>
        <strain evidence="6 7">SM41</strain>
    </source>
</reference>
<evidence type="ECO:0000313" key="6">
    <source>
        <dbReference type="EMBL" id="EMI52542.1"/>
    </source>
</evidence>
<gene>
    <name evidence="6" type="ORF">RSSM_06011</name>
</gene>
<dbReference type="EMBL" id="ANOH01000422">
    <property type="protein sequence ID" value="EMI52542.1"/>
    <property type="molecule type" value="Genomic_DNA"/>
</dbReference>
<dbReference type="Pfam" id="PF00849">
    <property type="entry name" value="PseudoU_synth_2"/>
    <property type="match status" value="1"/>
</dbReference>
<dbReference type="NCBIfam" id="TIGR00005">
    <property type="entry name" value="rluA_subfam"/>
    <property type="match status" value="1"/>
</dbReference>
<dbReference type="InterPro" id="IPR020103">
    <property type="entry name" value="PsdUridine_synth_cat_dom_sf"/>
</dbReference>
<sequence>MKTIQIDDLPGCRPYLNERSIRVRQSQSGMRLIDFLLEYHPPTPRQQWLDWIEAGDITLDSQTLSIDHRMRIGGRYVHAMRDFVEPRVNATIRIIADDESLLVVDKPAPLPVHPSGRFNRNTLTKLLEGAYPNVKLRIAHRLDANTTGVVVFTKSSEAAAIVQPQFEQRRVKKTYLVRVHGHVPWESHHCDLPIGHARSAGPTTDAGTGGARTIDKQGSPAETHFQCLQRNDDGTSLLTAIPVTGRTNQIRVHAAAIGHAVLGDPFYPRQTTAENDQSAIIQTLDIDQPPMCLHAWRLKFKHPQTEQETAYESPPPPWAQPTTFAP</sequence>
<comment type="function">
    <text evidence="3">Responsible for synthesis of pseudouridine from uracil.</text>
</comment>
<dbReference type="RefSeq" id="WP_008687396.1">
    <property type="nucleotide sequence ID" value="NZ_ANOH01000422.1"/>
</dbReference>
<dbReference type="OrthoDB" id="9784108at2"/>
<feature type="domain" description="Pseudouridine synthase RsuA/RluA-like" evidence="5">
    <location>
        <begin position="101"/>
        <end position="256"/>
    </location>
</feature>
<dbReference type="InterPro" id="IPR006225">
    <property type="entry name" value="PsdUridine_synth_RluC/D"/>
</dbReference>